<evidence type="ECO:0000256" key="14">
    <source>
        <dbReference type="HAMAP-Rule" id="MF_00138"/>
    </source>
</evidence>
<dbReference type="HAMAP" id="MF_00138">
    <property type="entry name" value="GARS"/>
    <property type="match status" value="1"/>
</dbReference>
<dbReference type="GO" id="GO:0046872">
    <property type="term" value="F:metal ion binding"/>
    <property type="evidence" value="ECO:0007669"/>
    <property type="project" value="InterPro"/>
</dbReference>
<dbReference type="Pfam" id="PF02843">
    <property type="entry name" value="GARS_C"/>
    <property type="match status" value="1"/>
</dbReference>
<keyword evidence="5 14" id="KW-0436">Ligase</keyword>
<dbReference type="Pfam" id="PF01071">
    <property type="entry name" value="GARS_A"/>
    <property type="match status" value="1"/>
</dbReference>
<dbReference type="EC" id="6.3.4.13" evidence="4 14"/>
<dbReference type="InterPro" id="IPR037123">
    <property type="entry name" value="PRibGlycinamide_synth_C_sf"/>
</dbReference>
<dbReference type="NCBIfam" id="TIGR00877">
    <property type="entry name" value="purD"/>
    <property type="match status" value="1"/>
</dbReference>
<comment type="caution">
    <text evidence="17">The sequence shown here is derived from an EMBL/GenBank/DDBJ whole genome shotgun (WGS) entry which is preliminary data.</text>
</comment>
<evidence type="ECO:0000256" key="1">
    <source>
        <dbReference type="ARBA" id="ARBA00001936"/>
    </source>
</evidence>
<dbReference type="Gene3D" id="3.90.600.10">
    <property type="entry name" value="Phosphoribosylglycinamide synthetase, C-terminal domain"/>
    <property type="match status" value="1"/>
</dbReference>
<evidence type="ECO:0000256" key="7">
    <source>
        <dbReference type="ARBA" id="ARBA00022755"/>
    </source>
</evidence>
<dbReference type="Gene3D" id="3.30.1490.20">
    <property type="entry name" value="ATP-grasp fold, A domain"/>
    <property type="match status" value="1"/>
</dbReference>
<dbReference type="PANTHER" id="PTHR43472:SF1">
    <property type="entry name" value="PHOSPHORIBOSYLAMINE--GLYCINE LIGASE, CHLOROPLASTIC"/>
    <property type="match status" value="1"/>
</dbReference>
<feature type="domain" description="ATP-grasp" evidence="16">
    <location>
        <begin position="110"/>
        <end position="319"/>
    </location>
</feature>
<dbReference type="AlphaFoldDB" id="A0A1F2PAC9"/>
<dbReference type="InterPro" id="IPR020559">
    <property type="entry name" value="PRibGlycinamide_synth_CS"/>
</dbReference>
<evidence type="ECO:0000256" key="3">
    <source>
        <dbReference type="ARBA" id="ARBA00005174"/>
    </source>
</evidence>
<dbReference type="SMART" id="SM01210">
    <property type="entry name" value="GARS_C"/>
    <property type="match status" value="1"/>
</dbReference>
<dbReference type="InterPro" id="IPR000115">
    <property type="entry name" value="PRibGlycinamide_synth"/>
</dbReference>
<dbReference type="EMBL" id="LYOS01000002">
    <property type="protein sequence ID" value="OFV68025.1"/>
    <property type="molecule type" value="Genomic_DNA"/>
</dbReference>
<evidence type="ECO:0000256" key="11">
    <source>
        <dbReference type="ARBA" id="ARBA00038345"/>
    </source>
</evidence>
<keyword evidence="8 15" id="KW-0067">ATP-binding</keyword>
<evidence type="ECO:0000256" key="8">
    <source>
        <dbReference type="ARBA" id="ARBA00022840"/>
    </source>
</evidence>
<dbReference type="SUPFAM" id="SSF51246">
    <property type="entry name" value="Rudiment single hybrid motif"/>
    <property type="match status" value="1"/>
</dbReference>
<evidence type="ECO:0000256" key="15">
    <source>
        <dbReference type="PROSITE-ProRule" id="PRU00409"/>
    </source>
</evidence>
<evidence type="ECO:0000313" key="18">
    <source>
        <dbReference type="Proteomes" id="UP000186940"/>
    </source>
</evidence>
<dbReference type="InterPro" id="IPR013815">
    <property type="entry name" value="ATP_grasp_subdomain_1"/>
</dbReference>
<protein>
    <recommendedName>
        <fullName evidence="4 14">Phosphoribosylamine--glycine ligase</fullName>
        <ecNumber evidence="4 14">6.3.4.13</ecNumber>
    </recommendedName>
    <alternativeName>
        <fullName evidence="14">GARS</fullName>
    </alternativeName>
    <alternativeName>
        <fullName evidence="12 14">Glycinamide ribonucleotide synthetase</fullName>
    </alternativeName>
    <alternativeName>
        <fullName evidence="13 14">Phosphoribosylglycinamide synthetase</fullName>
    </alternativeName>
</protein>
<evidence type="ECO:0000256" key="13">
    <source>
        <dbReference type="ARBA" id="ARBA00042864"/>
    </source>
</evidence>
<dbReference type="GO" id="GO:0009113">
    <property type="term" value="P:purine nucleobase biosynthetic process"/>
    <property type="evidence" value="ECO:0007669"/>
    <property type="project" value="InterPro"/>
</dbReference>
<gene>
    <name evidence="14" type="primary">purD</name>
    <name evidence="17" type="ORF">SCAL_000665</name>
</gene>
<dbReference type="InterPro" id="IPR011054">
    <property type="entry name" value="Rudment_hybrid_motif"/>
</dbReference>
<dbReference type="SMART" id="SM01209">
    <property type="entry name" value="GARS_A"/>
    <property type="match status" value="1"/>
</dbReference>
<evidence type="ECO:0000256" key="12">
    <source>
        <dbReference type="ARBA" id="ARBA00042242"/>
    </source>
</evidence>
<proteinExistence type="inferred from homology"/>
<dbReference type="PROSITE" id="PS50975">
    <property type="entry name" value="ATP_GRASP"/>
    <property type="match status" value="1"/>
</dbReference>
<dbReference type="InterPro" id="IPR020560">
    <property type="entry name" value="PRibGlycinamide_synth_C-dom"/>
</dbReference>
<evidence type="ECO:0000256" key="2">
    <source>
        <dbReference type="ARBA" id="ARBA00001946"/>
    </source>
</evidence>
<dbReference type="Proteomes" id="UP000186940">
    <property type="component" value="Unassembled WGS sequence"/>
</dbReference>
<dbReference type="GO" id="GO:0005524">
    <property type="term" value="F:ATP binding"/>
    <property type="evidence" value="ECO:0007669"/>
    <property type="project" value="UniProtKB-UniRule"/>
</dbReference>
<dbReference type="UniPathway" id="UPA00074">
    <property type="reaction ID" value="UER00125"/>
</dbReference>
<keyword evidence="9" id="KW-0460">Magnesium</keyword>
<accession>A0A1F2PAC9</accession>
<sequence>MRVLLVGAGGREHAIATSIKASSRDVELYAVMGNRNPGIVRLCSGFLIAKETDLEKVNTYAAKIGAEIAIIGPEAPLGEGIVDLLEENGVRCVAPSRDASQIETDKAWARQFMVNHSIRGVPEFGVFDEKKSALNFIDELGDVAVKPTWLTGGKGVRTMGDQLETLDDAKRYAAKLLEDNKRPVVIEENLKGEEFTIQAFVDGKKIRVSPAVQDHKRAYEGDLGPNTGGMGSYSCPDGLLPFITETDYEEGVSIMRDTVRAMRDEFDRGYRGILYGQFILTSSGVKLIEFNARFGDPEAMNILPLLETDFVEVMEGVVDGNLPDTTYSAMATVCKYVVPKGYPANPKKGTKLTVGDIGSAKLFYASVNEVDGEIYTGTSRSIAVVGIAEDLVEAEQIAERGLSGISGEFDCRHDIGTRDLIKKKVKRMREIRSQKPSS</sequence>
<dbReference type="PANTHER" id="PTHR43472">
    <property type="entry name" value="PHOSPHORIBOSYLAMINE--GLYCINE LIGASE"/>
    <property type="match status" value="1"/>
</dbReference>
<dbReference type="SUPFAM" id="SSF56059">
    <property type="entry name" value="Glutathione synthetase ATP-binding domain-like"/>
    <property type="match status" value="1"/>
</dbReference>
<evidence type="ECO:0000256" key="9">
    <source>
        <dbReference type="ARBA" id="ARBA00022842"/>
    </source>
</evidence>
<comment type="cofactor">
    <cofactor evidence="2">
        <name>Mg(2+)</name>
        <dbReference type="ChEBI" id="CHEBI:18420"/>
    </cofactor>
</comment>
<dbReference type="InterPro" id="IPR016185">
    <property type="entry name" value="PreATP-grasp_dom_sf"/>
</dbReference>
<dbReference type="InterPro" id="IPR011761">
    <property type="entry name" value="ATP-grasp"/>
</dbReference>
<organism evidence="17 18">
    <name type="scientific">Candidatus Syntropharchaeum caldarium</name>
    <dbReference type="NCBI Taxonomy" id="1838285"/>
    <lineage>
        <taxon>Archaea</taxon>
        <taxon>Methanobacteriati</taxon>
        <taxon>Methanobacteriota</taxon>
        <taxon>Stenosarchaea group</taxon>
        <taxon>Methanomicrobia</taxon>
        <taxon>Methanosarcinales</taxon>
        <taxon>ANME-2 cluster</taxon>
        <taxon>Candidatus Syntropharchaeum</taxon>
    </lineage>
</organism>
<evidence type="ECO:0000256" key="6">
    <source>
        <dbReference type="ARBA" id="ARBA00022741"/>
    </source>
</evidence>
<comment type="pathway">
    <text evidence="3 14">Purine metabolism; IMP biosynthesis via de novo pathway; N(1)-(5-phospho-D-ribosyl)glycinamide from 5-phospho-alpha-D-ribose 1-diphosphate: step 2/2.</text>
</comment>
<keyword evidence="6 15" id="KW-0547">Nucleotide-binding</keyword>
<evidence type="ECO:0000256" key="10">
    <source>
        <dbReference type="ARBA" id="ARBA00023211"/>
    </source>
</evidence>
<dbReference type="InterPro" id="IPR020562">
    <property type="entry name" value="PRibGlycinamide_synth_N"/>
</dbReference>
<dbReference type="GO" id="GO:0004637">
    <property type="term" value="F:phosphoribosylamine-glycine ligase activity"/>
    <property type="evidence" value="ECO:0007669"/>
    <property type="project" value="UniProtKB-UniRule"/>
</dbReference>
<evidence type="ECO:0000256" key="5">
    <source>
        <dbReference type="ARBA" id="ARBA00022598"/>
    </source>
</evidence>
<dbReference type="STRING" id="1838285.SCAL_000665"/>
<comment type="cofactor">
    <cofactor evidence="1">
        <name>Mn(2+)</name>
        <dbReference type="ChEBI" id="CHEBI:29035"/>
    </cofactor>
</comment>
<name>A0A1F2PAC9_9EURY</name>
<keyword evidence="18" id="KW-1185">Reference proteome</keyword>
<keyword evidence="10" id="KW-0464">Manganese</keyword>
<keyword evidence="7 14" id="KW-0658">Purine biosynthesis</keyword>
<dbReference type="PROSITE" id="PS00184">
    <property type="entry name" value="GARS"/>
    <property type="match status" value="1"/>
</dbReference>
<evidence type="ECO:0000259" key="16">
    <source>
        <dbReference type="PROSITE" id="PS50975"/>
    </source>
</evidence>
<dbReference type="SUPFAM" id="SSF52440">
    <property type="entry name" value="PreATP-grasp domain"/>
    <property type="match status" value="1"/>
</dbReference>
<dbReference type="PATRIC" id="fig|1838285.3.peg.674"/>
<comment type="similarity">
    <text evidence="11 14">Belongs to the GARS family.</text>
</comment>
<dbReference type="Pfam" id="PF02844">
    <property type="entry name" value="GARS_N"/>
    <property type="match status" value="1"/>
</dbReference>
<dbReference type="Gene3D" id="3.40.50.20">
    <property type="match status" value="1"/>
</dbReference>
<evidence type="ECO:0000313" key="17">
    <source>
        <dbReference type="EMBL" id="OFV68025.1"/>
    </source>
</evidence>
<dbReference type="Gene3D" id="3.30.470.20">
    <property type="entry name" value="ATP-grasp fold, B domain"/>
    <property type="match status" value="1"/>
</dbReference>
<comment type="catalytic activity">
    <reaction evidence="14">
        <text>5-phospho-beta-D-ribosylamine + glycine + ATP = N(1)-(5-phospho-beta-D-ribosyl)glycinamide + ADP + phosphate + H(+)</text>
        <dbReference type="Rhea" id="RHEA:17453"/>
        <dbReference type="ChEBI" id="CHEBI:15378"/>
        <dbReference type="ChEBI" id="CHEBI:30616"/>
        <dbReference type="ChEBI" id="CHEBI:43474"/>
        <dbReference type="ChEBI" id="CHEBI:57305"/>
        <dbReference type="ChEBI" id="CHEBI:58681"/>
        <dbReference type="ChEBI" id="CHEBI:143788"/>
        <dbReference type="ChEBI" id="CHEBI:456216"/>
        <dbReference type="EC" id="6.3.4.13"/>
    </reaction>
</comment>
<dbReference type="InterPro" id="IPR020561">
    <property type="entry name" value="PRibGlycinamid_synth_ATP-grasp"/>
</dbReference>
<evidence type="ECO:0000256" key="4">
    <source>
        <dbReference type="ARBA" id="ARBA00013255"/>
    </source>
</evidence>
<dbReference type="GO" id="GO:0006189">
    <property type="term" value="P:'de novo' IMP biosynthetic process"/>
    <property type="evidence" value="ECO:0007669"/>
    <property type="project" value="UniProtKB-UniRule"/>
</dbReference>
<reference evidence="17" key="1">
    <citation type="submission" date="2016-05" db="EMBL/GenBank/DDBJ databases">
        <title>Microbial consortia oxidize butane by reversing methanogenesis.</title>
        <authorList>
            <person name="Laso-Perez R."/>
            <person name="Richter M."/>
            <person name="Wegener G."/>
            <person name="Musat F."/>
        </authorList>
    </citation>
    <scope>NUCLEOTIDE SEQUENCE [LARGE SCALE GENOMIC DNA]</scope>
    <source>
        <strain evidence="17">BOX2</strain>
    </source>
</reference>